<gene>
    <name evidence="1" type="ORF">MCHLO_01222</name>
</gene>
<evidence type="ECO:0000313" key="2">
    <source>
        <dbReference type="Proteomes" id="UP000815677"/>
    </source>
</evidence>
<keyword evidence="2" id="KW-1185">Reference proteome</keyword>
<accession>A0ABQ0KXB8</accession>
<dbReference type="EMBL" id="DF839158">
    <property type="protein sequence ID" value="GAT43546.1"/>
    <property type="molecule type" value="Genomic_DNA"/>
</dbReference>
<evidence type="ECO:0000313" key="1">
    <source>
        <dbReference type="EMBL" id="GAT43546.1"/>
    </source>
</evidence>
<reference evidence="1" key="1">
    <citation type="submission" date="2014-09" db="EMBL/GenBank/DDBJ databases">
        <title>Genome sequence of the luminous mushroom Mycena chlorophos for searching fungal bioluminescence genes.</title>
        <authorList>
            <person name="Tanaka Y."/>
            <person name="Kasuga D."/>
            <person name="Oba Y."/>
            <person name="Hase S."/>
            <person name="Sato K."/>
            <person name="Oba Y."/>
            <person name="Sakakibara Y."/>
        </authorList>
    </citation>
    <scope>NUCLEOTIDE SEQUENCE</scope>
</reference>
<sequence length="250" mass="27701">MTERRYTREDLVKLSRDQLLALVSMQRKLWPPLPEKPFSGHKTNMADMTRVLLECPFTTTAPLPTSASSSSISGLSSDSALISEGSEREILLFVQDIRGSEPERVRVTVRVAHRIEQRGESTRTFRIDARDVLKALQASISPVLGPARIGVRDESDPSYTLYFATIDGAILSEPHPKHLFIQPLPVSSSSAAASPPSAPSTLSTPFHPRVVREPTDAELQWLTARLAATEGYAQFAEQHNRHLTNPQRVL</sequence>
<dbReference type="Proteomes" id="UP000815677">
    <property type="component" value="Unassembled WGS sequence"/>
</dbReference>
<proteinExistence type="predicted"/>
<protein>
    <submittedName>
        <fullName evidence="1">Uncharacterized protein</fullName>
    </submittedName>
</protein>
<organism evidence="1 2">
    <name type="scientific">Mycena chlorophos</name>
    <name type="common">Agaric fungus</name>
    <name type="synonym">Agaricus chlorophos</name>
    <dbReference type="NCBI Taxonomy" id="658473"/>
    <lineage>
        <taxon>Eukaryota</taxon>
        <taxon>Fungi</taxon>
        <taxon>Dikarya</taxon>
        <taxon>Basidiomycota</taxon>
        <taxon>Agaricomycotina</taxon>
        <taxon>Agaricomycetes</taxon>
        <taxon>Agaricomycetidae</taxon>
        <taxon>Agaricales</taxon>
        <taxon>Marasmiineae</taxon>
        <taxon>Mycenaceae</taxon>
        <taxon>Mycena</taxon>
    </lineage>
</organism>
<name>A0ABQ0KXB8_MYCCL</name>